<proteinExistence type="predicted"/>
<reference evidence="1" key="1">
    <citation type="submission" date="2018-05" db="EMBL/GenBank/DDBJ databases">
        <title>Draft genome of Mucuna pruriens seed.</title>
        <authorList>
            <person name="Nnadi N.E."/>
            <person name="Vos R."/>
            <person name="Hasami M.H."/>
            <person name="Devisetty U.K."/>
            <person name="Aguiy J.C."/>
        </authorList>
    </citation>
    <scope>NUCLEOTIDE SEQUENCE [LARGE SCALE GENOMIC DNA]</scope>
    <source>
        <strain evidence="1">JCA_2017</strain>
    </source>
</reference>
<comment type="caution">
    <text evidence="1">The sequence shown here is derived from an EMBL/GenBank/DDBJ whole genome shotgun (WGS) entry which is preliminary data.</text>
</comment>
<organism evidence="1 2">
    <name type="scientific">Mucuna pruriens</name>
    <name type="common">Velvet bean</name>
    <name type="synonym">Dolichos pruriens</name>
    <dbReference type="NCBI Taxonomy" id="157652"/>
    <lineage>
        <taxon>Eukaryota</taxon>
        <taxon>Viridiplantae</taxon>
        <taxon>Streptophyta</taxon>
        <taxon>Embryophyta</taxon>
        <taxon>Tracheophyta</taxon>
        <taxon>Spermatophyta</taxon>
        <taxon>Magnoliopsida</taxon>
        <taxon>eudicotyledons</taxon>
        <taxon>Gunneridae</taxon>
        <taxon>Pentapetalae</taxon>
        <taxon>rosids</taxon>
        <taxon>fabids</taxon>
        <taxon>Fabales</taxon>
        <taxon>Fabaceae</taxon>
        <taxon>Papilionoideae</taxon>
        <taxon>50 kb inversion clade</taxon>
        <taxon>NPAAA clade</taxon>
        <taxon>indigoferoid/millettioid clade</taxon>
        <taxon>Phaseoleae</taxon>
        <taxon>Mucuna</taxon>
    </lineage>
</organism>
<feature type="non-terminal residue" evidence="1">
    <location>
        <position position="1"/>
    </location>
</feature>
<dbReference type="EMBL" id="QJKJ01005707">
    <property type="protein sequence ID" value="RDX89306.1"/>
    <property type="molecule type" value="Genomic_DNA"/>
</dbReference>
<evidence type="ECO:0000313" key="1">
    <source>
        <dbReference type="EMBL" id="RDX89306.1"/>
    </source>
</evidence>
<gene>
    <name evidence="1" type="ORF">CR513_28983</name>
</gene>
<protein>
    <submittedName>
        <fullName evidence="1">Uncharacterized protein</fullName>
    </submittedName>
</protein>
<keyword evidence="2" id="KW-1185">Reference proteome</keyword>
<dbReference type="Proteomes" id="UP000257109">
    <property type="component" value="Unassembled WGS sequence"/>
</dbReference>
<accession>A0A371GFK4</accession>
<dbReference type="AlphaFoldDB" id="A0A371GFK4"/>
<name>A0A371GFK4_MUCPR</name>
<sequence length="148" mass="16812">MTTRTKIDVHVGALSMEFGDNLVQFNIFEAMKHPTKDLHSLVLIAEFSNFAKNRDVIGYLGFILDEFDYDELLEVQDLSDSDDDTVDLANLDLNFELFNLIDWVCKNNEEPKCSKHARVQVVETEKTLQAQVVAIITIESDSANQGRD</sequence>
<evidence type="ECO:0000313" key="2">
    <source>
        <dbReference type="Proteomes" id="UP000257109"/>
    </source>
</evidence>